<accession>A0A914X9A6</accession>
<dbReference type="CDD" id="cd01671">
    <property type="entry name" value="CARD"/>
    <property type="match status" value="1"/>
</dbReference>
<dbReference type="Gene3D" id="1.10.533.10">
    <property type="entry name" value="Death Domain, Fas"/>
    <property type="match status" value="1"/>
</dbReference>
<reference evidence="5" key="1">
    <citation type="submission" date="2022-11" db="UniProtKB">
        <authorList>
            <consortium name="WormBaseParasite"/>
        </authorList>
    </citation>
    <scope>IDENTIFICATION</scope>
</reference>
<proteinExistence type="predicted"/>
<feature type="domain" description="CARD" evidence="3">
    <location>
        <begin position="1"/>
        <end position="101"/>
    </location>
</feature>
<feature type="compositionally biased region" description="Low complexity" evidence="1">
    <location>
        <begin position="115"/>
        <end position="127"/>
    </location>
</feature>
<dbReference type="InterPro" id="IPR011029">
    <property type="entry name" value="DEATH-like_dom_sf"/>
</dbReference>
<feature type="compositionally biased region" description="Polar residues" evidence="1">
    <location>
        <begin position="152"/>
        <end position="183"/>
    </location>
</feature>
<feature type="region of interest" description="Disordered" evidence="1">
    <location>
        <begin position="113"/>
        <end position="216"/>
    </location>
</feature>
<evidence type="ECO:0000256" key="1">
    <source>
        <dbReference type="SAM" id="MobiDB-lite"/>
    </source>
</evidence>
<feature type="compositionally biased region" description="Gly residues" evidence="1">
    <location>
        <begin position="133"/>
        <end position="142"/>
    </location>
</feature>
<dbReference type="Proteomes" id="UP000887566">
    <property type="component" value="Unplaced"/>
</dbReference>
<dbReference type="WBParaSite" id="PSAMB.scaffold695size43589.g8065.t1">
    <property type="protein sequence ID" value="PSAMB.scaffold695size43589.g8065.t1"/>
    <property type="gene ID" value="PSAMB.scaffold695size43589.g8065"/>
</dbReference>
<feature type="compositionally biased region" description="Basic and acidic residues" evidence="1">
    <location>
        <begin position="510"/>
        <end position="526"/>
    </location>
</feature>
<feature type="transmembrane region" description="Helical" evidence="2">
    <location>
        <begin position="349"/>
        <end position="372"/>
    </location>
</feature>
<dbReference type="AlphaFoldDB" id="A0A914X9A6"/>
<dbReference type="GO" id="GO:0042981">
    <property type="term" value="P:regulation of apoptotic process"/>
    <property type="evidence" value="ECO:0007669"/>
    <property type="project" value="InterPro"/>
</dbReference>
<keyword evidence="2" id="KW-0472">Membrane</keyword>
<dbReference type="Pfam" id="PF00619">
    <property type="entry name" value="CARD"/>
    <property type="match status" value="1"/>
</dbReference>
<feature type="transmembrane region" description="Helical" evidence="2">
    <location>
        <begin position="384"/>
        <end position="405"/>
    </location>
</feature>
<keyword evidence="2" id="KW-0812">Transmembrane</keyword>
<name>A0A914X9A6_9BILA</name>
<evidence type="ECO:0000313" key="4">
    <source>
        <dbReference type="Proteomes" id="UP000887566"/>
    </source>
</evidence>
<keyword evidence="4" id="KW-1185">Reference proteome</keyword>
<evidence type="ECO:0000256" key="2">
    <source>
        <dbReference type="SAM" id="Phobius"/>
    </source>
</evidence>
<keyword evidence="2" id="KW-1133">Transmembrane helix</keyword>
<evidence type="ECO:0000259" key="3">
    <source>
        <dbReference type="PROSITE" id="PS50209"/>
    </source>
</evidence>
<feature type="compositionally biased region" description="Basic and acidic residues" evidence="1">
    <location>
        <begin position="199"/>
        <end position="209"/>
    </location>
</feature>
<dbReference type="PROSITE" id="PS50209">
    <property type="entry name" value="CARD"/>
    <property type="match status" value="1"/>
</dbReference>
<evidence type="ECO:0000313" key="5">
    <source>
        <dbReference type="WBParaSite" id="PSAMB.scaffold695size43589.g8065.t1"/>
    </source>
</evidence>
<dbReference type="SUPFAM" id="SSF47986">
    <property type="entry name" value="DEATH domain"/>
    <property type="match status" value="1"/>
</dbReference>
<feature type="transmembrane region" description="Helical" evidence="2">
    <location>
        <begin position="291"/>
        <end position="308"/>
    </location>
</feature>
<organism evidence="4 5">
    <name type="scientific">Plectus sambesii</name>
    <dbReference type="NCBI Taxonomy" id="2011161"/>
    <lineage>
        <taxon>Eukaryota</taxon>
        <taxon>Metazoa</taxon>
        <taxon>Ecdysozoa</taxon>
        <taxon>Nematoda</taxon>
        <taxon>Chromadorea</taxon>
        <taxon>Plectida</taxon>
        <taxon>Plectina</taxon>
        <taxon>Plectoidea</taxon>
        <taxon>Plectidae</taxon>
        <taxon>Plectus</taxon>
    </lineage>
</organism>
<feature type="region of interest" description="Disordered" evidence="1">
    <location>
        <begin position="510"/>
        <end position="533"/>
    </location>
</feature>
<feature type="transmembrane region" description="Helical" evidence="2">
    <location>
        <begin position="481"/>
        <end position="502"/>
    </location>
</feature>
<protein>
    <submittedName>
        <fullName evidence="5">CARD domain-containing protein</fullName>
    </submittedName>
</protein>
<dbReference type="InterPro" id="IPR001315">
    <property type="entry name" value="CARD"/>
</dbReference>
<sequence>MKEEHLELIVKCRKQLIQTIVRSRCLDDLIDHLATRDLDGNYGLTPSNIIDIRGGHHTDEATKVRTFLEILTTRGENAYDRFINAIKDSHQTGLIEILNSELPPDQQIGIERSTSAASASAPASSPPNVTIGGNDGGQGGVHGNYQAGGNNSGNTHSDNHSTTNSGAGAGQQYHQNNSGNLGNQIAGGTFSGATFNQPIHHDAHNDNRVHAPNYQGFQNIGANSGIQVAPQHGVTQLTHQALRDMHIHYGGHAGQPVQTENTTSQVTTSLQRPRGKNCSTATKPDNRLRGLAFFFPLLYSSSALIYFVCYPTKAASRLLDFSSITKAIVNDGKDPFEDNFPHLKKHQSLMTWTVFVNACEALVTAVALVIFIRKCTREKYSDKCWNVLIVIISVVIPMILVIMHVPLMIAVFGNSITREIQILFEHGAVLNKNGFGQLQNDFSCCGIDLITGHSKTNLVDCNEPMPPTCTKVMSSLIVDGLPIIAFSVALPLIIIFSLIAVIRRKPSNESDQKSEEGLLNKSRHNDNFATSRL</sequence>